<protein>
    <submittedName>
        <fullName evidence="2">AI-2E family transporter</fullName>
    </submittedName>
</protein>
<feature type="region of interest" description="Disordered" evidence="1">
    <location>
        <begin position="137"/>
        <end position="192"/>
    </location>
</feature>
<comment type="caution">
    <text evidence="2">The sequence shown here is derived from an EMBL/GenBank/DDBJ whole genome shotgun (WGS) entry which is preliminary data.</text>
</comment>
<feature type="compositionally biased region" description="Basic and acidic residues" evidence="1">
    <location>
        <begin position="137"/>
        <end position="160"/>
    </location>
</feature>
<evidence type="ECO:0000313" key="3">
    <source>
        <dbReference type="Proteomes" id="UP000258379"/>
    </source>
</evidence>
<reference evidence="2 3" key="1">
    <citation type="submission" date="2017-07" db="EMBL/GenBank/DDBJ databases">
        <title>A comparative genomics approach to explaining the enigmatic role of Gardnerella vaginalis in the vaginal microbiome.</title>
        <authorList>
            <person name="Vancuren S.J."/>
            <person name="Hill J.E."/>
        </authorList>
    </citation>
    <scope>NUCLEOTIDE SEQUENCE [LARGE SCALE GENOMIC DNA]</scope>
    <source>
        <strain evidence="2 3">WP023</strain>
    </source>
</reference>
<organism evidence="2 3">
    <name type="scientific">Gardnerella vaginalis</name>
    <dbReference type="NCBI Taxonomy" id="2702"/>
    <lineage>
        <taxon>Bacteria</taxon>
        <taxon>Bacillati</taxon>
        <taxon>Actinomycetota</taxon>
        <taxon>Actinomycetes</taxon>
        <taxon>Bifidobacteriales</taxon>
        <taxon>Bifidobacteriaceae</taxon>
        <taxon>Gardnerella</taxon>
    </lineage>
</organism>
<accession>A0A3E2CD72</accession>
<dbReference type="AlphaFoldDB" id="A0A3E2CD72"/>
<proteinExistence type="predicted"/>
<evidence type="ECO:0000256" key="1">
    <source>
        <dbReference type="SAM" id="MobiDB-lite"/>
    </source>
</evidence>
<gene>
    <name evidence="2" type="ORF">CG405_03185</name>
</gene>
<feature type="non-terminal residue" evidence="2">
    <location>
        <position position="1"/>
    </location>
</feature>
<dbReference type="Proteomes" id="UP000258379">
    <property type="component" value="Unassembled WGS sequence"/>
</dbReference>
<evidence type="ECO:0000313" key="2">
    <source>
        <dbReference type="EMBL" id="RFT29740.1"/>
    </source>
</evidence>
<sequence>LSVLIMGAVFGALGAFLALPVTASLQAILKVCTKQYNLVSSPLMDDPKPNRKSIMVTSVEAIRNSFVKPVKDSVLRVMKGSSSRVSINEDIMYWYKQAYNSSDETIENENSVDDSGYVETMAISRDILDAVNKDIAKKRAENSDSDKSQATDRDKEELKSKTNKSGTIPNENKKENKKATNSNSNPRSGWNK</sequence>
<name>A0A3E2CD72_GARVA</name>
<dbReference type="EMBL" id="NNRU01000002">
    <property type="protein sequence ID" value="RFT29740.1"/>
    <property type="molecule type" value="Genomic_DNA"/>
</dbReference>